<sequence length="95" mass="11498">MFILVDFLIILKSILSVFCTDVAFLQIDNIREYRKHSVIMLKNSITNQSIIHPLTAFIFWKWKRKEYNTQRLQAIHLCQFLNYILIEKRNVLHFV</sequence>
<proteinExistence type="predicted"/>
<protein>
    <submittedName>
        <fullName evidence="1">Uncharacterized protein</fullName>
    </submittedName>
</protein>
<evidence type="ECO:0000313" key="1">
    <source>
        <dbReference type="EMBL" id="EST53896.1"/>
    </source>
</evidence>
<dbReference type="EMBL" id="AYJU01000017">
    <property type="protein sequence ID" value="EST53896.1"/>
    <property type="molecule type" value="Genomic_DNA"/>
</dbReference>
<dbReference type="Proteomes" id="UP000017973">
    <property type="component" value="Unassembled WGS sequence"/>
</dbReference>
<comment type="caution">
    <text evidence="1">The sequence shown here is derived from an EMBL/GenBank/DDBJ whole genome shotgun (WGS) entry which is preliminary data.</text>
</comment>
<reference evidence="1 2" key="1">
    <citation type="journal article" date="2014" name="Genome Announc.">
        <title>Draft Genome Sequence of Brevibacillus panacihumi Strain W25, a Halotolerant Hydrocarbon-Degrading Bacterium.</title>
        <authorList>
            <person name="Wang X."/>
            <person name="Jin D."/>
            <person name="Zhou L."/>
            <person name="Wu L."/>
            <person name="An W."/>
            <person name="Chen Y."/>
            <person name="Zhao L."/>
        </authorList>
    </citation>
    <scope>NUCLEOTIDE SEQUENCE [LARGE SCALE GENOMIC DNA]</scope>
    <source>
        <strain evidence="1 2">W25</strain>
    </source>
</reference>
<accession>V6M5L6</accession>
<keyword evidence="2" id="KW-1185">Reference proteome</keyword>
<dbReference type="HOGENOM" id="CLU_2367340_0_0_9"/>
<organism evidence="1 2">
    <name type="scientific">Brevibacillus panacihumi W25</name>
    <dbReference type="NCBI Taxonomy" id="1408254"/>
    <lineage>
        <taxon>Bacteria</taxon>
        <taxon>Bacillati</taxon>
        <taxon>Bacillota</taxon>
        <taxon>Bacilli</taxon>
        <taxon>Bacillales</taxon>
        <taxon>Paenibacillaceae</taxon>
        <taxon>Brevibacillus</taxon>
    </lineage>
</organism>
<name>V6M5L6_9BACL</name>
<gene>
    <name evidence="1" type="ORF">T458_20340</name>
</gene>
<evidence type="ECO:0000313" key="2">
    <source>
        <dbReference type="Proteomes" id="UP000017973"/>
    </source>
</evidence>
<dbReference type="AlphaFoldDB" id="V6M5L6"/>